<evidence type="ECO:0000256" key="1">
    <source>
        <dbReference type="SAM" id="MobiDB-lite"/>
    </source>
</evidence>
<comment type="caution">
    <text evidence="3">The sequence shown here is derived from an EMBL/GenBank/DDBJ whole genome shotgun (WGS) entry which is preliminary data.</text>
</comment>
<protein>
    <submittedName>
        <fullName evidence="3">Uncharacterized protein</fullName>
    </submittedName>
</protein>
<keyword evidence="2" id="KW-0472">Membrane</keyword>
<feature type="region of interest" description="Disordered" evidence="1">
    <location>
        <begin position="140"/>
        <end position="174"/>
    </location>
</feature>
<dbReference type="EMBL" id="JBANRG010000008">
    <property type="protein sequence ID" value="KAK7464409.1"/>
    <property type="molecule type" value="Genomic_DNA"/>
</dbReference>
<name>A0ABR1JP05_9AGAR</name>
<keyword evidence="2" id="KW-1133">Transmembrane helix</keyword>
<keyword evidence="4" id="KW-1185">Reference proteome</keyword>
<evidence type="ECO:0000313" key="3">
    <source>
        <dbReference type="EMBL" id="KAK7464409.1"/>
    </source>
</evidence>
<keyword evidence="2" id="KW-0812">Transmembrane</keyword>
<evidence type="ECO:0000313" key="4">
    <source>
        <dbReference type="Proteomes" id="UP001498398"/>
    </source>
</evidence>
<feature type="transmembrane region" description="Helical" evidence="2">
    <location>
        <begin position="178"/>
        <end position="200"/>
    </location>
</feature>
<gene>
    <name evidence="3" type="ORF">VKT23_006576</name>
</gene>
<accession>A0ABR1JP05</accession>
<organism evidence="3 4">
    <name type="scientific">Marasmiellus scandens</name>
    <dbReference type="NCBI Taxonomy" id="2682957"/>
    <lineage>
        <taxon>Eukaryota</taxon>
        <taxon>Fungi</taxon>
        <taxon>Dikarya</taxon>
        <taxon>Basidiomycota</taxon>
        <taxon>Agaricomycotina</taxon>
        <taxon>Agaricomycetes</taxon>
        <taxon>Agaricomycetidae</taxon>
        <taxon>Agaricales</taxon>
        <taxon>Marasmiineae</taxon>
        <taxon>Omphalotaceae</taxon>
        <taxon>Marasmiellus</taxon>
    </lineage>
</organism>
<feature type="compositionally biased region" description="Low complexity" evidence="1">
    <location>
        <begin position="147"/>
        <end position="164"/>
    </location>
</feature>
<dbReference type="Proteomes" id="UP001498398">
    <property type="component" value="Unassembled WGS sequence"/>
</dbReference>
<reference evidence="3 4" key="1">
    <citation type="submission" date="2024-01" db="EMBL/GenBank/DDBJ databases">
        <title>A draft genome for the cacao thread blight pathogen Marasmiellus scandens.</title>
        <authorList>
            <person name="Baruah I.K."/>
            <person name="Leung J."/>
            <person name="Bukari Y."/>
            <person name="Amoako-Attah I."/>
            <person name="Meinhardt L.W."/>
            <person name="Bailey B.A."/>
            <person name="Cohen S.P."/>
        </authorList>
    </citation>
    <scope>NUCLEOTIDE SEQUENCE [LARGE SCALE GENOMIC DNA]</scope>
    <source>
        <strain evidence="3 4">GH-19</strain>
    </source>
</reference>
<sequence length="308" mass="33798">MNTSISFRNLTFDDRDGPLNFTDDWAQSFWKSSDGQRGTFTWAGDLNATMTFTIPVLANAFYYYGLKRSKGGLYAICVDCDPEHPQFLEVDAFDPSDKGDSPPVLLFYQIFDDFKFHDIILENRLDYRTKTTSQINVDRFEIQVQGPNPTSSTSPSQSSNTFSPGGTGTPATKSSSSVGVVVGGVFAGLAVGVLATFLYLRRRSIRRQLDVHRWCFSFKTSSPGGSAIPSALSPYGTHHASEPQRNNTTQLDPALVSVAEPPLPGVSPQLGQVEFQGSVAAGSVLRSEDYLSPPEYDEMFAVRRDLTS</sequence>
<proteinExistence type="predicted"/>
<evidence type="ECO:0000256" key="2">
    <source>
        <dbReference type="SAM" id="Phobius"/>
    </source>
</evidence>